<feature type="region of interest" description="Disordered" evidence="1">
    <location>
        <begin position="111"/>
        <end position="140"/>
    </location>
</feature>
<feature type="compositionally biased region" description="Basic and acidic residues" evidence="1">
    <location>
        <begin position="119"/>
        <end position="134"/>
    </location>
</feature>
<sequence length="628" mass="70899">ALNIGSVRVRIRSLVAAHAQQLALIAAQKKRNALAIPQIIETEQEKDKGQQIESSPTISPSPTITSQSSQSNLSKSSGSPQIQQQSTSASTSSTVKLVPFGYPSPASYEAQIQQLQQKQQKESKSSKGKEKKCDSCGGSYDGQPVGPDLIDSSITQGMSKIPKKPYTVLIHNFSFEHGPGYCAGMNAAGYNFLVCPDYEQQEMVNIGLRYVNNDCCYGTILIVGALLMSIEKKFVDPNLMHYCWIHMGGSCSSRCIGHYVRRAFIQAGYPQIGVTELNYNYLVNPELTIGQTMRVNFAFVIGDALTRCYHRCRAYEKVPGSTKELWQLWEKRYHEHVEHGSVTATPKFLKTMVKAFEELPLVTEERTKPRVGIIGTMCKVEPEFYDWLKDYLVDEEGCEVAILDFYGYAIAPSYNAMNQYKTYSFPISMKIGGYASQKMIQTFIGWGIDAFKNSKRFDPMRHMDTVLERTWSIVPATHISGEGWFYTSQFVFLLDLGIENFICTTPFDCKMSGEEESEVEHMLKYNLISLGLLGEEHGAGACCCTLYPRFGDENQEFISIDRDWKFIQRGKSLFNRNSELVVDEGEILNCKWNGRYLAWANSTGVRIYDFKKKSPAAKQLYFLLNRHK</sequence>
<evidence type="ECO:0000313" key="2">
    <source>
        <dbReference type="EMBL" id="KAA6375866.1"/>
    </source>
</evidence>
<dbReference type="PANTHER" id="PTHR32329:SF5">
    <property type="entry name" value="ACTIVATOR OF 2-HYDROXYACYL-COA DEHYDRATASE"/>
    <property type="match status" value="1"/>
</dbReference>
<dbReference type="PANTHER" id="PTHR32329">
    <property type="entry name" value="BIFUNCTIONAL PROTEIN [INCLUDES 2-HYDROXYACYL-COA DEHYDRATASE (N-TER) AND ITS ACTIVATOR DOMAIN (C_TERM)-RELATED"/>
    <property type="match status" value="1"/>
</dbReference>
<dbReference type="OrthoDB" id="10265634at2759"/>
<evidence type="ECO:0000313" key="3">
    <source>
        <dbReference type="Proteomes" id="UP000324800"/>
    </source>
</evidence>
<feature type="compositionally biased region" description="Low complexity" evidence="1">
    <location>
        <begin position="51"/>
        <end position="94"/>
    </location>
</feature>
<reference evidence="2 3" key="1">
    <citation type="submission" date="2019-03" db="EMBL/GenBank/DDBJ databases">
        <title>Single cell metagenomics reveals metabolic interactions within the superorganism composed of flagellate Streblomastix strix and complex community of Bacteroidetes bacteria on its surface.</title>
        <authorList>
            <person name="Treitli S.C."/>
            <person name="Kolisko M."/>
            <person name="Husnik F."/>
            <person name="Keeling P."/>
            <person name="Hampl V."/>
        </authorList>
    </citation>
    <scope>NUCLEOTIDE SEQUENCE [LARGE SCALE GENOMIC DNA]</scope>
    <source>
        <strain evidence="2">ST1C</strain>
    </source>
</reference>
<proteinExistence type="predicted"/>
<feature type="non-terminal residue" evidence="2">
    <location>
        <position position="1"/>
    </location>
</feature>
<gene>
    <name evidence="2" type="ORF">EZS28_028607</name>
</gene>
<dbReference type="Proteomes" id="UP000324800">
    <property type="component" value="Unassembled WGS sequence"/>
</dbReference>
<dbReference type="AlphaFoldDB" id="A0A5J4UYV1"/>
<evidence type="ECO:0000256" key="1">
    <source>
        <dbReference type="SAM" id="MobiDB-lite"/>
    </source>
</evidence>
<organism evidence="2 3">
    <name type="scientific">Streblomastix strix</name>
    <dbReference type="NCBI Taxonomy" id="222440"/>
    <lineage>
        <taxon>Eukaryota</taxon>
        <taxon>Metamonada</taxon>
        <taxon>Preaxostyla</taxon>
        <taxon>Oxymonadida</taxon>
        <taxon>Streblomastigidae</taxon>
        <taxon>Streblomastix</taxon>
    </lineage>
</organism>
<dbReference type="InterPro" id="IPR051805">
    <property type="entry name" value="Dehydratase_Activator_Redct"/>
</dbReference>
<dbReference type="EMBL" id="SNRW01010930">
    <property type="protein sequence ID" value="KAA6375866.1"/>
    <property type="molecule type" value="Genomic_DNA"/>
</dbReference>
<feature type="region of interest" description="Disordered" evidence="1">
    <location>
        <begin position="42"/>
        <end position="95"/>
    </location>
</feature>
<protein>
    <submittedName>
        <fullName evidence="2">Putative 2-hydroxyglutaryl-CoA dehydratase</fullName>
    </submittedName>
</protein>
<comment type="caution">
    <text evidence="2">The sequence shown here is derived from an EMBL/GenBank/DDBJ whole genome shotgun (WGS) entry which is preliminary data.</text>
</comment>
<accession>A0A5J4UYV1</accession>
<name>A0A5J4UYV1_9EUKA</name>